<dbReference type="SFLD" id="SFLDF00027">
    <property type="entry name" value="p-type_atpase"/>
    <property type="match status" value="1"/>
</dbReference>
<dbReference type="SUPFAM" id="SSF81660">
    <property type="entry name" value="Metal cation-transporting ATPase, ATP-binding domain N"/>
    <property type="match status" value="1"/>
</dbReference>
<feature type="transmembrane region" description="Helical" evidence="8">
    <location>
        <begin position="108"/>
        <end position="129"/>
    </location>
</feature>
<evidence type="ECO:0000256" key="7">
    <source>
        <dbReference type="ARBA" id="ARBA00023136"/>
    </source>
</evidence>
<dbReference type="InterPro" id="IPR023214">
    <property type="entry name" value="HAD_sf"/>
</dbReference>
<dbReference type="InterPro" id="IPR023299">
    <property type="entry name" value="ATPase_P-typ_cyto_dom_N"/>
</dbReference>
<dbReference type="SFLD" id="SFLDG00002">
    <property type="entry name" value="C1.7:_P-type_atpase_like"/>
    <property type="match status" value="1"/>
</dbReference>
<dbReference type="InterPro" id="IPR008250">
    <property type="entry name" value="ATPase_P-typ_transduc_dom_A_sf"/>
</dbReference>
<dbReference type="AlphaFoldDB" id="A0A914XTJ1"/>
<dbReference type="Pfam" id="PF00689">
    <property type="entry name" value="Cation_ATPase_C"/>
    <property type="match status" value="1"/>
</dbReference>
<evidence type="ECO:0000313" key="10">
    <source>
        <dbReference type="Proteomes" id="UP000887577"/>
    </source>
</evidence>
<sequence>MKKAKVASTNDRNMTNTFTEHTWDMEKIVSYYNQSNIDPQFPLKSKGLSTPAAESLLAQHGPNMLPKPKEITNFELFVQQFANLLWALLLTADALSFISYLADTSQLINLWCAILIFVMIVFMCCVSFYQEREARLVVKSFENLLPDQCMVVRDGKEIFVDSKNLVVGDLLKVNGGTKVAADARLIVASGLKVETSSITGESEPIDYQIEAVPINVNLFEGHNIIFNGSLVIEGNGTAVVIRTATNTVIGQIAALTTGQKDNKSLLEKQMLRFVKFLVVLATTVALGAFVIGGFVHKWKHVIQLLCNGFLVCAIGMVPCGLPATVTSIITVVARRLASKQVYLKKLDICEAIGSCNIIASDKTGTLTKNVMTVTDVWYCNHMIPGLPKEEDLTDPMYRMLEIMGICNAAKFTDQKKKGPLKVKLAPSAGTKMKTAVKSMMCGNTDIDAESQIIDPLILDVSEKGALGSPSEVAMLRYADKLVDLAQLQRENGVVFEIPFNSRRKWHMLIIKENELPNGKAQYKLLIKGASEIVIKMCNDIYTEHGVTPLTDVETGYFEEAYNYYGSNGRRIIGFAETHFIGLSNIKFDLDIGNFPLTDLSFVGFASIMDPPKDETADAIKQCREAGIKVFMVTGDHQITATAIGREIGLVEDHPGGEKDWETICGEEVSRLSSADWDRLIQMKALIFARTTPEQKLLIVEECQKRKQIIAMTGDGVNDAPALKRANIGIAMGSGSEVAKDSADVILMNDNFASIVDAVREGRLMFDNLKKLLGYTQIHSYPEVFPIIVNFCFGMPVGITSLQILCIDLGTEIPPGVAMSKEPAESDIMKKPPRPRTKVLVSNTLLAYSYSYAGILQTLGCFLAYCCVFWNYNINIRDLWMSAIDGWQEGGTLFTSNGRTFSVAEQLYINRQACSAWHMGIVFGQFWHLFATRTRRQSIFTHGVFRNAHSNFALIIELVGILIFVYCPGINEFIGGAPIPWTCWLAVAIVGWLLILQGEVRKFFIRKYPHNKIVRLFKW</sequence>
<keyword evidence="2 8" id="KW-0812">Transmembrane</keyword>
<dbReference type="Gene3D" id="3.40.50.1000">
    <property type="entry name" value="HAD superfamily/HAD-like"/>
    <property type="match status" value="1"/>
</dbReference>
<dbReference type="InterPro" id="IPR004014">
    <property type="entry name" value="ATPase_P-typ_cation-transptr_N"/>
</dbReference>
<dbReference type="FunFam" id="1.20.1110.10:FF:000095">
    <property type="entry name" value="Sodium/potassium-transporting ATPase subunit alpha-1"/>
    <property type="match status" value="1"/>
</dbReference>
<dbReference type="SMART" id="SM00831">
    <property type="entry name" value="Cation_ATPase_N"/>
    <property type="match status" value="1"/>
</dbReference>
<dbReference type="WBParaSite" id="PSU_v2.g11278.t1">
    <property type="protein sequence ID" value="PSU_v2.g11278.t1"/>
    <property type="gene ID" value="PSU_v2.g11278"/>
</dbReference>
<dbReference type="SUPFAM" id="SSF81653">
    <property type="entry name" value="Calcium ATPase, transduction domain A"/>
    <property type="match status" value="1"/>
</dbReference>
<dbReference type="GO" id="GO:0005524">
    <property type="term" value="F:ATP binding"/>
    <property type="evidence" value="ECO:0007669"/>
    <property type="project" value="UniProtKB-KW"/>
</dbReference>
<keyword evidence="5" id="KW-1278">Translocase</keyword>
<comment type="subcellular location">
    <subcellularLocation>
        <location evidence="1">Membrane</location>
        <topology evidence="1">Multi-pass membrane protein</topology>
    </subcellularLocation>
</comment>
<evidence type="ECO:0000313" key="11">
    <source>
        <dbReference type="WBParaSite" id="PSU_v2.g11278.t1"/>
    </source>
</evidence>
<dbReference type="InterPro" id="IPR044492">
    <property type="entry name" value="P_typ_ATPase_HD_dom"/>
</dbReference>
<dbReference type="InterPro" id="IPR006068">
    <property type="entry name" value="ATPase_P-typ_cation-transptr_C"/>
</dbReference>
<evidence type="ECO:0000256" key="2">
    <source>
        <dbReference type="ARBA" id="ARBA00022692"/>
    </source>
</evidence>
<evidence type="ECO:0000256" key="6">
    <source>
        <dbReference type="ARBA" id="ARBA00022989"/>
    </source>
</evidence>
<keyword evidence="10" id="KW-1185">Reference proteome</keyword>
<dbReference type="GO" id="GO:0030007">
    <property type="term" value="P:intracellular potassium ion homeostasis"/>
    <property type="evidence" value="ECO:0007669"/>
    <property type="project" value="TreeGrafter"/>
</dbReference>
<dbReference type="InterPro" id="IPR050510">
    <property type="entry name" value="Cation_transp_ATPase_P-type"/>
</dbReference>
<feature type="transmembrane region" description="Helical" evidence="8">
    <location>
        <begin position="308"/>
        <end position="333"/>
    </location>
</feature>
<protein>
    <submittedName>
        <fullName evidence="11">Cation-transporting P-type ATPase N-terminal domain-containing protein</fullName>
    </submittedName>
</protein>
<evidence type="ECO:0000256" key="4">
    <source>
        <dbReference type="ARBA" id="ARBA00022840"/>
    </source>
</evidence>
<dbReference type="InterPro" id="IPR059000">
    <property type="entry name" value="ATPase_P-type_domA"/>
</dbReference>
<feature type="transmembrane region" description="Helical" evidence="8">
    <location>
        <begin position="838"/>
        <end position="871"/>
    </location>
</feature>
<keyword evidence="4" id="KW-0067">ATP-binding</keyword>
<dbReference type="Proteomes" id="UP000887577">
    <property type="component" value="Unplaced"/>
</dbReference>
<dbReference type="PRINTS" id="PR00121">
    <property type="entry name" value="NAKATPASE"/>
</dbReference>
<dbReference type="InterPro" id="IPR036412">
    <property type="entry name" value="HAD-like_sf"/>
</dbReference>
<dbReference type="InterPro" id="IPR001757">
    <property type="entry name" value="P_typ_ATPase"/>
</dbReference>
<dbReference type="GO" id="GO:0005886">
    <property type="term" value="C:plasma membrane"/>
    <property type="evidence" value="ECO:0007669"/>
    <property type="project" value="TreeGrafter"/>
</dbReference>
<name>A0A914XTJ1_9BILA</name>
<dbReference type="Pfam" id="PF08282">
    <property type="entry name" value="Hydrolase_3"/>
    <property type="match status" value="1"/>
</dbReference>
<evidence type="ECO:0000256" key="5">
    <source>
        <dbReference type="ARBA" id="ARBA00022967"/>
    </source>
</evidence>
<dbReference type="GO" id="GO:0005391">
    <property type="term" value="F:P-type sodium:potassium-exchanging transporter activity"/>
    <property type="evidence" value="ECO:0007669"/>
    <property type="project" value="TreeGrafter"/>
</dbReference>
<proteinExistence type="predicted"/>
<dbReference type="Gene3D" id="1.20.1110.10">
    <property type="entry name" value="Calcium-transporting ATPase, transmembrane domain"/>
    <property type="match status" value="1"/>
</dbReference>
<dbReference type="PANTHER" id="PTHR43294:SF5">
    <property type="entry name" value="CATION-TRANSPORTING P-TYPE ATPASE N-TERMINAL DOMAIN-CONTAINING PROTEIN"/>
    <property type="match status" value="1"/>
</dbReference>
<dbReference type="Gene3D" id="2.70.150.10">
    <property type="entry name" value="Calcium-transporting ATPase, cytoplasmic transduction domain A"/>
    <property type="match status" value="1"/>
</dbReference>
<reference evidence="11" key="1">
    <citation type="submission" date="2022-11" db="UniProtKB">
        <authorList>
            <consortium name="WormBaseParasite"/>
        </authorList>
    </citation>
    <scope>IDENTIFICATION</scope>
</reference>
<dbReference type="Pfam" id="PF00122">
    <property type="entry name" value="E1-E2_ATPase"/>
    <property type="match status" value="1"/>
</dbReference>
<evidence type="ECO:0000256" key="1">
    <source>
        <dbReference type="ARBA" id="ARBA00004141"/>
    </source>
</evidence>
<dbReference type="SUPFAM" id="SSF56784">
    <property type="entry name" value="HAD-like"/>
    <property type="match status" value="1"/>
</dbReference>
<dbReference type="GO" id="GO:0016887">
    <property type="term" value="F:ATP hydrolysis activity"/>
    <property type="evidence" value="ECO:0007669"/>
    <property type="project" value="InterPro"/>
</dbReference>
<dbReference type="FunFam" id="3.40.50.1000:FF:000083">
    <property type="entry name" value="Sodium/potassium-transporting ATPase subunit alpha"/>
    <property type="match status" value="1"/>
</dbReference>
<organism evidence="10 11">
    <name type="scientific">Panagrolaimus superbus</name>
    <dbReference type="NCBI Taxonomy" id="310955"/>
    <lineage>
        <taxon>Eukaryota</taxon>
        <taxon>Metazoa</taxon>
        <taxon>Ecdysozoa</taxon>
        <taxon>Nematoda</taxon>
        <taxon>Chromadorea</taxon>
        <taxon>Rhabditida</taxon>
        <taxon>Tylenchina</taxon>
        <taxon>Panagrolaimomorpha</taxon>
        <taxon>Panagrolaimoidea</taxon>
        <taxon>Panagrolaimidae</taxon>
        <taxon>Panagrolaimus</taxon>
    </lineage>
</organism>
<dbReference type="Pfam" id="PF13246">
    <property type="entry name" value="Cation_ATPase"/>
    <property type="match status" value="1"/>
</dbReference>
<dbReference type="Gene3D" id="3.40.1110.10">
    <property type="entry name" value="Calcium-transporting ATPase, cytoplasmic domain N"/>
    <property type="match status" value="1"/>
</dbReference>
<dbReference type="SUPFAM" id="SSF81665">
    <property type="entry name" value="Calcium ATPase, transmembrane domain M"/>
    <property type="match status" value="1"/>
</dbReference>
<dbReference type="GO" id="GO:0006883">
    <property type="term" value="P:intracellular sodium ion homeostasis"/>
    <property type="evidence" value="ECO:0007669"/>
    <property type="project" value="TreeGrafter"/>
</dbReference>
<dbReference type="SFLD" id="SFLDS00003">
    <property type="entry name" value="Haloacid_Dehalogenase"/>
    <property type="match status" value="1"/>
</dbReference>
<dbReference type="NCBIfam" id="TIGR01494">
    <property type="entry name" value="ATPase_P-type"/>
    <property type="match status" value="2"/>
</dbReference>
<feature type="transmembrane region" description="Helical" evidence="8">
    <location>
        <begin position="273"/>
        <end position="296"/>
    </location>
</feature>
<evidence type="ECO:0000259" key="9">
    <source>
        <dbReference type="SMART" id="SM00831"/>
    </source>
</evidence>
<dbReference type="GO" id="GO:0036376">
    <property type="term" value="P:sodium ion export across plasma membrane"/>
    <property type="evidence" value="ECO:0007669"/>
    <property type="project" value="TreeGrafter"/>
</dbReference>
<dbReference type="InterPro" id="IPR018303">
    <property type="entry name" value="ATPase_P-typ_P_site"/>
</dbReference>
<keyword evidence="7 8" id="KW-0472">Membrane</keyword>
<dbReference type="GO" id="GO:1990573">
    <property type="term" value="P:potassium ion import across plasma membrane"/>
    <property type="evidence" value="ECO:0007669"/>
    <property type="project" value="TreeGrafter"/>
</dbReference>
<dbReference type="GO" id="GO:1902600">
    <property type="term" value="P:proton transmembrane transport"/>
    <property type="evidence" value="ECO:0007669"/>
    <property type="project" value="TreeGrafter"/>
</dbReference>
<dbReference type="InterPro" id="IPR023298">
    <property type="entry name" value="ATPase_P-typ_TM_dom_sf"/>
</dbReference>
<evidence type="ECO:0000256" key="3">
    <source>
        <dbReference type="ARBA" id="ARBA00022741"/>
    </source>
</evidence>
<keyword evidence="6 8" id="KW-1133">Transmembrane helix</keyword>
<accession>A0A914XTJ1</accession>
<dbReference type="Pfam" id="PF00690">
    <property type="entry name" value="Cation_ATPase_N"/>
    <property type="match status" value="1"/>
</dbReference>
<evidence type="ECO:0000256" key="8">
    <source>
        <dbReference type="SAM" id="Phobius"/>
    </source>
</evidence>
<dbReference type="PRINTS" id="PR00119">
    <property type="entry name" value="CATATPASE"/>
</dbReference>
<feature type="transmembrane region" description="Helical" evidence="8">
    <location>
        <begin position="976"/>
        <end position="995"/>
    </location>
</feature>
<keyword evidence="3" id="KW-0547">Nucleotide-binding</keyword>
<feature type="transmembrane region" description="Helical" evidence="8">
    <location>
        <begin position="84"/>
        <end position="102"/>
    </location>
</feature>
<dbReference type="PROSITE" id="PS00154">
    <property type="entry name" value="ATPASE_E1_E2"/>
    <property type="match status" value="1"/>
</dbReference>
<feature type="domain" description="Cation-transporting P-type ATPase N-terminal" evidence="9">
    <location>
        <begin position="19"/>
        <end position="101"/>
    </location>
</feature>
<dbReference type="PANTHER" id="PTHR43294">
    <property type="entry name" value="SODIUM/POTASSIUM-TRANSPORTING ATPASE SUBUNIT ALPHA"/>
    <property type="match status" value="1"/>
</dbReference>
<feature type="transmembrane region" description="Helical" evidence="8">
    <location>
        <begin position="951"/>
        <end position="970"/>
    </location>
</feature>